<dbReference type="OrthoDB" id="9814966at2"/>
<comment type="caution">
    <text evidence="2">The sequence shown here is derived from an EMBL/GenBank/DDBJ whole genome shotgun (WGS) entry which is preliminary data.</text>
</comment>
<evidence type="ECO:0000313" key="2">
    <source>
        <dbReference type="EMBL" id="OEO30399.1"/>
    </source>
</evidence>
<dbReference type="InterPro" id="IPR029058">
    <property type="entry name" value="AB_hydrolase_fold"/>
</dbReference>
<feature type="domain" description="AB hydrolase-1" evidence="1">
    <location>
        <begin position="4"/>
        <end position="213"/>
    </location>
</feature>
<sequence length="224" mass="24970">MANVVIVPGGWHGGCELAPFARRLRALGHDVFTPTLTGLGDRSHLAVMRPNLDTHIEDVTNLLEFEDLSKVVLCAHSYGGMVITGVADRLAERLSALVYIDALVPEDGDSWWRLMNDHFRTIAIEGADGDGFGVRPPAGMDTRCRPHPLASFLQTIHLTGRWKEVREKLFVYATGWSDSPFPPTVDRLRKLPDWRIEELPVRHNVIAAAPEQFLTILTTLNAMQ</sequence>
<evidence type="ECO:0000313" key="3">
    <source>
        <dbReference type="Proteomes" id="UP000095463"/>
    </source>
</evidence>
<dbReference type="InterPro" id="IPR000073">
    <property type="entry name" value="AB_hydrolase_1"/>
</dbReference>
<accession>A0A1E5XP99</accession>
<dbReference type="Pfam" id="PF12697">
    <property type="entry name" value="Abhydrolase_6"/>
    <property type="match status" value="1"/>
</dbReference>
<keyword evidence="3" id="KW-1185">Reference proteome</keyword>
<evidence type="ECO:0000259" key="1">
    <source>
        <dbReference type="Pfam" id="PF12697"/>
    </source>
</evidence>
<dbReference type="PANTHER" id="PTHR37017:SF11">
    <property type="entry name" value="ESTERASE_LIPASE_THIOESTERASE DOMAIN-CONTAINING PROTEIN"/>
    <property type="match status" value="1"/>
</dbReference>
<protein>
    <recommendedName>
        <fullName evidence="1">AB hydrolase-1 domain-containing protein</fullName>
    </recommendedName>
</protein>
<organism evidence="2 3">
    <name type="scientific">Devosia insulae DS-56</name>
    <dbReference type="NCBI Taxonomy" id="1116389"/>
    <lineage>
        <taxon>Bacteria</taxon>
        <taxon>Pseudomonadati</taxon>
        <taxon>Pseudomonadota</taxon>
        <taxon>Alphaproteobacteria</taxon>
        <taxon>Hyphomicrobiales</taxon>
        <taxon>Devosiaceae</taxon>
        <taxon>Devosia</taxon>
    </lineage>
</organism>
<dbReference type="Proteomes" id="UP000095463">
    <property type="component" value="Unassembled WGS sequence"/>
</dbReference>
<dbReference type="InterPro" id="IPR052897">
    <property type="entry name" value="Sec-Metab_Biosynth_Hydrolase"/>
</dbReference>
<name>A0A1E5XP99_9HYPH</name>
<dbReference type="RefSeq" id="WP_069910379.1">
    <property type="nucleotide sequence ID" value="NZ_LAJE02000210.1"/>
</dbReference>
<dbReference type="SUPFAM" id="SSF53474">
    <property type="entry name" value="alpha/beta-Hydrolases"/>
    <property type="match status" value="1"/>
</dbReference>
<dbReference type="EMBL" id="LAJE02000210">
    <property type="protein sequence ID" value="OEO30399.1"/>
    <property type="molecule type" value="Genomic_DNA"/>
</dbReference>
<dbReference type="PANTHER" id="PTHR37017">
    <property type="entry name" value="AB HYDROLASE-1 DOMAIN-CONTAINING PROTEIN-RELATED"/>
    <property type="match status" value="1"/>
</dbReference>
<dbReference type="AlphaFoldDB" id="A0A1E5XP99"/>
<reference evidence="2 3" key="1">
    <citation type="journal article" date="2015" name="Genome Announc.">
        <title>Genome Assemblies of Three Soil-Associated Devosia species: D. insulae, D. limi, and D. soli.</title>
        <authorList>
            <person name="Hassan Y.I."/>
            <person name="Lepp D."/>
            <person name="Zhou T."/>
        </authorList>
    </citation>
    <scope>NUCLEOTIDE SEQUENCE [LARGE SCALE GENOMIC DNA]</scope>
    <source>
        <strain evidence="2 3">DS-56</strain>
    </source>
</reference>
<proteinExistence type="predicted"/>
<dbReference type="Gene3D" id="3.40.50.1820">
    <property type="entry name" value="alpha/beta hydrolase"/>
    <property type="match status" value="1"/>
</dbReference>
<gene>
    <name evidence="2" type="ORF">VW23_021480</name>
</gene>